<dbReference type="RefSeq" id="WP_136394126.1">
    <property type="nucleotide sequence ID" value="NZ_SSND01000001.1"/>
</dbReference>
<sequence>MSLITAPNIADVDGFYARLLATHRGLTDAESAALNARLILILANHVGDATVLEQALALARDGAGKPA</sequence>
<dbReference type="InterPro" id="IPR021233">
    <property type="entry name" value="DUF2783"/>
</dbReference>
<accession>A0A4S3MUY0</accession>
<dbReference type="Proteomes" id="UP000309450">
    <property type="component" value="Unassembled WGS sequence"/>
</dbReference>
<evidence type="ECO:0000313" key="2">
    <source>
        <dbReference type="Proteomes" id="UP000309450"/>
    </source>
</evidence>
<comment type="caution">
    <text evidence="1">The sequence shown here is derived from an EMBL/GenBank/DDBJ whole genome shotgun (WGS) entry which is preliminary data.</text>
</comment>
<protein>
    <submittedName>
        <fullName evidence="1">DUF2783 domain-containing protein</fullName>
    </submittedName>
</protein>
<dbReference type="AlphaFoldDB" id="A0A4S3MUY0"/>
<proteinExistence type="predicted"/>
<gene>
    <name evidence="1" type="ORF">E7811_08720</name>
</gene>
<reference evidence="1 2" key="1">
    <citation type="submission" date="2019-04" db="EMBL/GenBank/DDBJ databases">
        <title>Draft genome sequence of Gemmobacter aestuarii sp. nov.</title>
        <authorList>
            <person name="Hameed A."/>
            <person name="Lin S.-Y."/>
            <person name="Shahina M."/>
            <person name="Lai W.-A."/>
            <person name="Young C.-C."/>
        </authorList>
    </citation>
    <scope>NUCLEOTIDE SEQUENCE [LARGE SCALE GENOMIC DNA]</scope>
    <source>
        <strain evidence="1 2">CC-PW-75</strain>
    </source>
</reference>
<organism evidence="1 2">
    <name type="scientific">Aliigemmobacter aestuarii</name>
    <dbReference type="NCBI Taxonomy" id="1445661"/>
    <lineage>
        <taxon>Bacteria</taxon>
        <taxon>Pseudomonadati</taxon>
        <taxon>Pseudomonadota</taxon>
        <taxon>Alphaproteobacteria</taxon>
        <taxon>Rhodobacterales</taxon>
        <taxon>Paracoccaceae</taxon>
        <taxon>Aliigemmobacter</taxon>
    </lineage>
</organism>
<dbReference type="OrthoDB" id="8420594at2"/>
<dbReference type="EMBL" id="SSND01000001">
    <property type="protein sequence ID" value="THD85755.1"/>
    <property type="molecule type" value="Genomic_DNA"/>
</dbReference>
<name>A0A4S3MUY0_9RHOB</name>
<keyword evidence="2" id="KW-1185">Reference proteome</keyword>
<evidence type="ECO:0000313" key="1">
    <source>
        <dbReference type="EMBL" id="THD85755.1"/>
    </source>
</evidence>
<dbReference type="Pfam" id="PF10932">
    <property type="entry name" value="DUF2783"/>
    <property type="match status" value="1"/>
</dbReference>